<evidence type="ECO:0000313" key="2">
    <source>
        <dbReference type="EMBL" id="MFM0721808.1"/>
    </source>
</evidence>
<name>A0ABW9ERV5_9BURK</name>
<dbReference type="InterPro" id="IPR027056">
    <property type="entry name" value="Gluconate_2DH_su3"/>
</dbReference>
<organism evidence="2 3">
    <name type="scientific">Paraburkholderia strydomiana</name>
    <dbReference type="NCBI Taxonomy" id="1245417"/>
    <lineage>
        <taxon>Bacteria</taxon>
        <taxon>Pseudomonadati</taxon>
        <taxon>Pseudomonadota</taxon>
        <taxon>Betaproteobacteria</taxon>
        <taxon>Burkholderiales</taxon>
        <taxon>Burkholderiaceae</taxon>
        <taxon>Paraburkholderia</taxon>
    </lineage>
</organism>
<dbReference type="Proteomes" id="UP001629392">
    <property type="component" value="Unassembled WGS sequence"/>
</dbReference>
<feature type="region of interest" description="Disordered" evidence="1">
    <location>
        <begin position="201"/>
        <end position="221"/>
    </location>
</feature>
<comment type="caution">
    <text evidence="2">The sequence shown here is derived from an EMBL/GenBank/DDBJ whole genome shotgun (WGS) entry which is preliminary data.</text>
</comment>
<protein>
    <submittedName>
        <fullName evidence="2">Gluconate 2-dehydrogenase subunit 3 family protein</fullName>
    </submittedName>
</protein>
<evidence type="ECO:0000313" key="3">
    <source>
        <dbReference type="Proteomes" id="UP001629392"/>
    </source>
</evidence>
<sequence>MRDANQKSRVTRYPGYDVLDKRDTPSWDDATRTVIARRLATPAEPHFFNAVEWLAVRALCACIVPQANALPVVPLALLVDAKLTENAGDGYRDARLPPLQQAWRTGLAALDAESRARHELPFASLEKATQVALLESMQRGELTGDTWAGMPANLFFAERLLHDICSTYYSHPHAWSEIGFGGPANPRGYVRLYYDRRDPWEAAEAEPGQEDKARKENQRAR</sequence>
<dbReference type="EMBL" id="JAQQCL010000056">
    <property type="protein sequence ID" value="MFM0721808.1"/>
    <property type="molecule type" value="Genomic_DNA"/>
</dbReference>
<gene>
    <name evidence="2" type="ORF">PQQ73_36585</name>
</gene>
<proteinExistence type="predicted"/>
<reference evidence="2 3" key="1">
    <citation type="journal article" date="2024" name="Chem. Sci.">
        <title>Discovery of megapolipeptins by genome mining of a Burkholderiales bacteria collection.</title>
        <authorList>
            <person name="Paulo B.S."/>
            <person name="Recchia M.J.J."/>
            <person name="Lee S."/>
            <person name="Fergusson C.H."/>
            <person name="Romanowski S.B."/>
            <person name="Hernandez A."/>
            <person name="Krull N."/>
            <person name="Liu D.Y."/>
            <person name="Cavanagh H."/>
            <person name="Bos A."/>
            <person name="Gray C.A."/>
            <person name="Murphy B.T."/>
            <person name="Linington R.G."/>
            <person name="Eustaquio A.S."/>
        </authorList>
    </citation>
    <scope>NUCLEOTIDE SEQUENCE [LARGE SCALE GENOMIC DNA]</scope>
    <source>
        <strain evidence="2 3">RL17-350-BIC-E</strain>
    </source>
</reference>
<evidence type="ECO:0000256" key="1">
    <source>
        <dbReference type="SAM" id="MobiDB-lite"/>
    </source>
</evidence>
<dbReference type="Pfam" id="PF13618">
    <property type="entry name" value="Gluconate_2-dh3"/>
    <property type="match status" value="1"/>
</dbReference>
<feature type="compositionally biased region" description="Basic and acidic residues" evidence="1">
    <location>
        <begin position="209"/>
        <end position="221"/>
    </location>
</feature>
<dbReference type="RefSeq" id="WP_408150491.1">
    <property type="nucleotide sequence ID" value="NZ_JAQQCL010000056.1"/>
</dbReference>
<keyword evidence="3" id="KW-1185">Reference proteome</keyword>
<accession>A0ABW9ERV5</accession>